<dbReference type="RefSeq" id="WP_213890379.1">
    <property type="nucleotide sequence ID" value="NZ_JAGFNU010000010.1"/>
</dbReference>
<reference evidence="5 6" key="1">
    <citation type="submission" date="2024-09" db="EMBL/GenBank/DDBJ databases">
        <authorList>
            <person name="Sun Q."/>
            <person name="Mori K."/>
        </authorList>
    </citation>
    <scope>NUCLEOTIDE SEQUENCE [LARGE SCALE GENOMIC DNA]</scope>
    <source>
        <strain evidence="5 6">CECT 8726</strain>
    </source>
</reference>
<accession>A0ABV5JGV3</accession>
<evidence type="ECO:0000256" key="1">
    <source>
        <dbReference type="ARBA" id="ARBA00001933"/>
    </source>
</evidence>
<comment type="caution">
    <text evidence="5">The sequence shown here is derived from an EMBL/GenBank/DDBJ whole genome shotgun (WGS) entry which is preliminary data.</text>
</comment>
<dbReference type="EMBL" id="JBHMEA010000042">
    <property type="protein sequence ID" value="MFB9232694.1"/>
    <property type="molecule type" value="Genomic_DNA"/>
</dbReference>
<comment type="cofactor">
    <cofactor evidence="1 3">
        <name>pyridoxal 5'-phosphate</name>
        <dbReference type="ChEBI" id="CHEBI:597326"/>
    </cofactor>
</comment>
<organism evidence="5 6">
    <name type="scientific">Pseudohalocynthiibacter aestuariivivens</name>
    <dbReference type="NCBI Taxonomy" id="1591409"/>
    <lineage>
        <taxon>Bacteria</taxon>
        <taxon>Pseudomonadati</taxon>
        <taxon>Pseudomonadota</taxon>
        <taxon>Alphaproteobacteria</taxon>
        <taxon>Rhodobacterales</taxon>
        <taxon>Paracoccaceae</taxon>
        <taxon>Pseudohalocynthiibacter</taxon>
    </lineage>
</organism>
<dbReference type="HAMAP" id="MF_00868">
    <property type="entry name" value="Cds1"/>
    <property type="match status" value="1"/>
</dbReference>
<protein>
    <recommendedName>
        <fullName evidence="3">L-cysteine desulfhydrase Cds1</fullName>
        <ecNumber evidence="3">4.4.1.1</ecNumber>
    </recommendedName>
</protein>
<dbReference type="InterPro" id="IPR036052">
    <property type="entry name" value="TrpB-like_PALP_sf"/>
</dbReference>
<proteinExistence type="inferred from homology"/>
<keyword evidence="6" id="KW-1185">Reference proteome</keyword>
<gene>
    <name evidence="3" type="primary">cds1</name>
    <name evidence="5" type="ORF">ACFFUT_12935</name>
</gene>
<dbReference type="Proteomes" id="UP001589683">
    <property type="component" value="Unassembled WGS sequence"/>
</dbReference>
<evidence type="ECO:0000256" key="3">
    <source>
        <dbReference type="HAMAP-Rule" id="MF_00868"/>
    </source>
</evidence>
<dbReference type="EC" id="4.4.1.1" evidence="3"/>
<evidence type="ECO:0000259" key="4">
    <source>
        <dbReference type="Pfam" id="PF00291"/>
    </source>
</evidence>
<feature type="domain" description="Tryptophan synthase beta chain-like PALP" evidence="4">
    <location>
        <begin position="21"/>
        <end position="313"/>
    </location>
</feature>
<dbReference type="Pfam" id="PF00291">
    <property type="entry name" value="PALP"/>
    <property type="match status" value="1"/>
</dbReference>
<keyword evidence="3" id="KW-0456">Lyase</keyword>
<dbReference type="InterPro" id="IPR001926">
    <property type="entry name" value="TrpB-like_PALP"/>
</dbReference>
<name>A0ABV5JGV3_9RHOB</name>
<feature type="modified residue" description="N6-(pyridoxal phosphate)lysine" evidence="3">
    <location>
        <position position="51"/>
    </location>
</feature>
<keyword evidence="2 3" id="KW-0663">Pyridoxal phosphate</keyword>
<evidence type="ECO:0000313" key="5">
    <source>
        <dbReference type="EMBL" id="MFB9232694.1"/>
    </source>
</evidence>
<evidence type="ECO:0000313" key="6">
    <source>
        <dbReference type="Proteomes" id="UP001589683"/>
    </source>
</evidence>
<dbReference type="PANTHER" id="PTHR10314">
    <property type="entry name" value="CYSTATHIONINE BETA-SYNTHASE"/>
    <property type="match status" value="1"/>
</dbReference>
<comment type="function">
    <text evidence="3">A cysteine desulfhydrase that generates hydrogen sulfide, H(2)S. The H(2)S produced by this enzyme may modulate central metabolism.</text>
</comment>
<dbReference type="InterPro" id="IPR047586">
    <property type="entry name" value="Cds1"/>
</dbReference>
<sequence>MNQWVTAAINKIEADYQRSADTHLFKLNVPKLQGVDIYLKDESTHPTGSLKHRLARSLFLYALCNGKLREGMTVIEASSGSTAVSEAYFAQMIGLPFVAIMPRSTAQTKIRQIELYEGRCHFVDSSPQMHSEAVKLASETSGYFMDQFTYAERATDWRGNNNIAESIFMQMEREEYPIPDTLVMSAGTGGTSATLGRYILYKGYSTQLVVVDPENSVFYDSYVKKDRSLTSDKSSRIEGIGRPKVEHSFQPDVIDKMVQVPDAASVATILWLEKLTGRKAGASTGTNLWGALQAAEQMMAERRQGSIVTLMCDSGQRYLDTYYDKQWVTKCIGDVEPHLERLNRWL</sequence>
<comment type="similarity">
    <text evidence="3">Belongs to the cysteine synthase/cystathionine beta-synthase family. Cds1 subfamily.</text>
</comment>
<comment type="catalytic activity">
    <reaction evidence="3">
        <text>L-cysteine + H2O = hydrogen sulfide + pyruvate + NH4(+) + H(+)</text>
        <dbReference type="Rhea" id="RHEA:24931"/>
        <dbReference type="ChEBI" id="CHEBI:15361"/>
        <dbReference type="ChEBI" id="CHEBI:15377"/>
        <dbReference type="ChEBI" id="CHEBI:15378"/>
        <dbReference type="ChEBI" id="CHEBI:28938"/>
        <dbReference type="ChEBI" id="CHEBI:29919"/>
        <dbReference type="ChEBI" id="CHEBI:35235"/>
        <dbReference type="EC" id="4.4.1.1"/>
    </reaction>
</comment>
<evidence type="ECO:0000256" key="2">
    <source>
        <dbReference type="ARBA" id="ARBA00022898"/>
    </source>
</evidence>
<keyword evidence="3" id="KW-0963">Cytoplasm</keyword>
<dbReference type="InterPro" id="IPR050214">
    <property type="entry name" value="Cys_Synth/Cystath_Beta-Synth"/>
</dbReference>
<dbReference type="Gene3D" id="3.40.50.1100">
    <property type="match status" value="2"/>
</dbReference>
<dbReference type="SUPFAM" id="SSF53686">
    <property type="entry name" value="Tryptophan synthase beta subunit-like PLP-dependent enzymes"/>
    <property type="match status" value="1"/>
</dbReference>